<dbReference type="Gene3D" id="3.40.980.10">
    <property type="entry name" value="MoaB/Mog-like domain"/>
    <property type="match status" value="1"/>
</dbReference>
<sequence length="408" mass="41565">MLSVEEALALVLETATPLPPATAGLAEAAGLVLAEDVPADADQPPFDKALMDGYAVRASDVVEAGRPLRLAGTIHAGEVAAGALGPGEAAAIMTGAPMPAGADAVVMVEHSEERDGAVRLRPPRAVAPGQNVLGRGRVYRLGDRLLAAGDLLTPPRIGLLAAVGHAKVRVVPRPTLAIVPTGDELVEPDQVPGPGRIRNSNAAMLAAVAIGRGLAPRVGPIAADEPAVLAQALAEGLESDVLLVTGGVSAGRKDLVPAALESRGVRQVFHKVAMKPGKPLWFGSGPGRGDRPGTLVFGLPGNPLSGLVGFLRFVGPALGRLAGRPEADETVPARLAADCTQHGDLTHFRPAALASPPGEAGEPAAIELLDSVGSADVLAAARADGFAVLPPGDRVFRRGEIVRFLPLR</sequence>
<comment type="catalytic activity">
    <reaction evidence="5">
        <text>adenylyl-molybdopterin + molybdate = Mo-molybdopterin + AMP + H(+)</text>
        <dbReference type="Rhea" id="RHEA:35047"/>
        <dbReference type="ChEBI" id="CHEBI:15378"/>
        <dbReference type="ChEBI" id="CHEBI:36264"/>
        <dbReference type="ChEBI" id="CHEBI:62727"/>
        <dbReference type="ChEBI" id="CHEBI:71302"/>
        <dbReference type="ChEBI" id="CHEBI:456215"/>
        <dbReference type="EC" id="2.10.1.1"/>
    </reaction>
</comment>
<proteinExistence type="inferred from homology"/>
<dbReference type="InterPro" id="IPR008284">
    <property type="entry name" value="MoCF_biosynth_CS"/>
</dbReference>
<feature type="domain" description="MoaB/Mog" evidence="7">
    <location>
        <begin position="177"/>
        <end position="320"/>
    </location>
</feature>
<keyword evidence="6" id="KW-0500">Molybdenum</keyword>
<evidence type="ECO:0000256" key="1">
    <source>
        <dbReference type="ARBA" id="ARBA00002901"/>
    </source>
</evidence>
<dbReference type="InterPro" id="IPR005111">
    <property type="entry name" value="MoeA_C_domain_IV"/>
</dbReference>
<dbReference type="InterPro" id="IPR036425">
    <property type="entry name" value="MoaB/Mog-like_dom_sf"/>
</dbReference>
<gene>
    <name evidence="8" type="primary">moeA</name>
    <name evidence="8" type="ORF">OJF2_67980</name>
</gene>
<dbReference type="GO" id="GO:0006777">
    <property type="term" value="P:Mo-molybdopterin cofactor biosynthetic process"/>
    <property type="evidence" value="ECO:0007669"/>
    <property type="project" value="UniProtKB-UniRule"/>
</dbReference>
<dbReference type="InterPro" id="IPR005110">
    <property type="entry name" value="MoeA_linker/N"/>
</dbReference>
<comment type="cofactor">
    <cofactor evidence="6">
        <name>Mg(2+)</name>
        <dbReference type="ChEBI" id="CHEBI:18420"/>
    </cofactor>
</comment>
<dbReference type="UniPathway" id="UPA00344"/>
<dbReference type="SUPFAM" id="SSF63867">
    <property type="entry name" value="MoeA C-terminal domain-like"/>
    <property type="match status" value="1"/>
</dbReference>
<dbReference type="InterPro" id="IPR001453">
    <property type="entry name" value="MoaB/Mog_dom"/>
</dbReference>
<name>A0A5B9WE81_9BACT</name>
<dbReference type="Pfam" id="PF03453">
    <property type="entry name" value="MoeA_N"/>
    <property type="match status" value="1"/>
</dbReference>
<dbReference type="Pfam" id="PF03454">
    <property type="entry name" value="MoeA_C"/>
    <property type="match status" value="1"/>
</dbReference>
<dbReference type="RefSeq" id="WP_148597665.1">
    <property type="nucleotide sequence ID" value="NZ_CP042997.1"/>
</dbReference>
<reference evidence="8 9" key="1">
    <citation type="submission" date="2019-08" db="EMBL/GenBank/DDBJ databases">
        <title>Deep-cultivation of Planctomycetes and their phenomic and genomic characterization uncovers novel biology.</title>
        <authorList>
            <person name="Wiegand S."/>
            <person name="Jogler M."/>
            <person name="Boedeker C."/>
            <person name="Pinto D."/>
            <person name="Vollmers J."/>
            <person name="Rivas-Marin E."/>
            <person name="Kohn T."/>
            <person name="Peeters S.H."/>
            <person name="Heuer A."/>
            <person name="Rast P."/>
            <person name="Oberbeckmann S."/>
            <person name="Bunk B."/>
            <person name="Jeske O."/>
            <person name="Meyerdierks A."/>
            <person name="Storesund J.E."/>
            <person name="Kallscheuer N."/>
            <person name="Luecker S."/>
            <person name="Lage O.M."/>
            <person name="Pohl T."/>
            <person name="Merkel B.J."/>
            <person name="Hornburger P."/>
            <person name="Mueller R.-W."/>
            <person name="Bruemmer F."/>
            <person name="Labrenz M."/>
            <person name="Spormann A.M."/>
            <person name="Op den Camp H."/>
            <person name="Overmann J."/>
            <person name="Amann R."/>
            <person name="Jetten M.S.M."/>
            <person name="Mascher T."/>
            <person name="Medema M.H."/>
            <person name="Devos D.P."/>
            <person name="Kaster A.-K."/>
            <person name="Ovreas L."/>
            <person name="Rohde M."/>
            <person name="Galperin M.Y."/>
            <person name="Jogler C."/>
        </authorList>
    </citation>
    <scope>NUCLEOTIDE SEQUENCE [LARGE SCALE GENOMIC DNA]</scope>
    <source>
        <strain evidence="8 9">OJF2</strain>
    </source>
</reference>
<comment type="similarity">
    <text evidence="3 6">Belongs to the MoeA family.</text>
</comment>
<evidence type="ECO:0000259" key="7">
    <source>
        <dbReference type="SMART" id="SM00852"/>
    </source>
</evidence>
<dbReference type="SMART" id="SM00852">
    <property type="entry name" value="MoCF_biosynth"/>
    <property type="match status" value="1"/>
</dbReference>
<keyword evidence="4 6" id="KW-0501">Molybdenum cofactor biosynthesis</keyword>
<keyword evidence="6" id="KW-0460">Magnesium</keyword>
<comment type="pathway">
    <text evidence="2 6">Cofactor biosynthesis; molybdopterin biosynthesis.</text>
</comment>
<dbReference type="Gene3D" id="3.90.105.10">
    <property type="entry name" value="Molybdopterin biosynthesis moea protein, domain 2"/>
    <property type="match status" value="1"/>
</dbReference>
<dbReference type="InterPro" id="IPR038987">
    <property type="entry name" value="MoeA-like"/>
</dbReference>
<dbReference type="Gene3D" id="2.170.190.11">
    <property type="entry name" value="Molybdopterin biosynthesis moea protein, domain 3"/>
    <property type="match status" value="1"/>
</dbReference>
<organism evidence="8 9">
    <name type="scientific">Aquisphaera giovannonii</name>
    <dbReference type="NCBI Taxonomy" id="406548"/>
    <lineage>
        <taxon>Bacteria</taxon>
        <taxon>Pseudomonadati</taxon>
        <taxon>Planctomycetota</taxon>
        <taxon>Planctomycetia</taxon>
        <taxon>Isosphaerales</taxon>
        <taxon>Isosphaeraceae</taxon>
        <taxon>Aquisphaera</taxon>
    </lineage>
</organism>
<evidence type="ECO:0000256" key="4">
    <source>
        <dbReference type="ARBA" id="ARBA00023150"/>
    </source>
</evidence>
<evidence type="ECO:0000313" key="8">
    <source>
        <dbReference type="EMBL" id="QEH38200.1"/>
    </source>
</evidence>
<dbReference type="PANTHER" id="PTHR10192">
    <property type="entry name" value="MOLYBDOPTERIN BIOSYNTHESIS PROTEIN"/>
    <property type="match status" value="1"/>
</dbReference>
<evidence type="ECO:0000256" key="2">
    <source>
        <dbReference type="ARBA" id="ARBA00005046"/>
    </source>
</evidence>
<accession>A0A5B9WE81</accession>
<keyword evidence="6 8" id="KW-0808">Transferase</keyword>
<dbReference type="EMBL" id="CP042997">
    <property type="protein sequence ID" value="QEH38200.1"/>
    <property type="molecule type" value="Genomic_DNA"/>
</dbReference>
<dbReference type="GO" id="GO:0061599">
    <property type="term" value="F:molybdopterin molybdotransferase activity"/>
    <property type="evidence" value="ECO:0007669"/>
    <property type="project" value="UniProtKB-UniRule"/>
</dbReference>
<dbReference type="PANTHER" id="PTHR10192:SF5">
    <property type="entry name" value="GEPHYRIN"/>
    <property type="match status" value="1"/>
</dbReference>
<dbReference type="AlphaFoldDB" id="A0A5B9WE81"/>
<dbReference type="KEGG" id="agv:OJF2_67980"/>
<dbReference type="NCBIfam" id="NF045515">
    <property type="entry name" value="Glp_gephyrin"/>
    <property type="match status" value="1"/>
</dbReference>
<dbReference type="SUPFAM" id="SSF53218">
    <property type="entry name" value="Molybdenum cofactor biosynthesis proteins"/>
    <property type="match status" value="1"/>
</dbReference>
<dbReference type="Gene3D" id="2.40.340.10">
    <property type="entry name" value="MoeA, C-terminal, domain IV"/>
    <property type="match status" value="1"/>
</dbReference>
<dbReference type="FunFam" id="2.170.190.11:FF:000001">
    <property type="entry name" value="Molybdopterin molybdenumtransferase"/>
    <property type="match status" value="1"/>
</dbReference>
<protein>
    <recommendedName>
        <fullName evidence="6">Molybdopterin molybdenumtransferase</fullName>
        <ecNumber evidence="6">2.10.1.1</ecNumber>
    </recommendedName>
</protein>
<comment type="function">
    <text evidence="1 6">Catalyzes the insertion of molybdate into adenylated molybdopterin with the concomitant release of AMP.</text>
</comment>
<dbReference type="OrthoDB" id="9804758at2"/>
<evidence type="ECO:0000256" key="6">
    <source>
        <dbReference type="RuleBase" id="RU365090"/>
    </source>
</evidence>
<dbReference type="SUPFAM" id="SSF63882">
    <property type="entry name" value="MoeA N-terminal region -like"/>
    <property type="match status" value="1"/>
</dbReference>
<dbReference type="CDD" id="cd00887">
    <property type="entry name" value="MoeA"/>
    <property type="match status" value="1"/>
</dbReference>
<dbReference type="GO" id="GO:0005829">
    <property type="term" value="C:cytosol"/>
    <property type="evidence" value="ECO:0007669"/>
    <property type="project" value="TreeGrafter"/>
</dbReference>
<evidence type="ECO:0000313" key="9">
    <source>
        <dbReference type="Proteomes" id="UP000324233"/>
    </source>
</evidence>
<keyword evidence="6" id="KW-0479">Metal-binding</keyword>
<dbReference type="EC" id="2.10.1.1" evidence="6"/>
<dbReference type="InterPro" id="IPR036135">
    <property type="entry name" value="MoeA_linker/N_sf"/>
</dbReference>
<keyword evidence="9" id="KW-1185">Reference proteome</keyword>
<evidence type="ECO:0000256" key="3">
    <source>
        <dbReference type="ARBA" id="ARBA00010763"/>
    </source>
</evidence>
<evidence type="ECO:0000256" key="5">
    <source>
        <dbReference type="ARBA" id="ARBA00047317"/>
    </source>
</evidence>
<dbReference type="GO" id="GO:0046872">
    <property type="term" value="F:metal ion binding"/>
    <property type="evidence" value="ECO:0007669"/>
    <property type="project" value="UniProtKB-UniRule"/>
</dbReference>
<dbReference type="Pfam" id="PF00994">
    <property type="entry name" value="MoCF_biosynth"/>
    <property type="match status" value="1"/>
</dbReference>
<dbReference type="PROSITE" id="PS01079">
    <property type="entry name" value="MOCF_BIOSYNTHESIS_2"/>
    <property type="match status" value="1"/>
</dbReference>
<dbReference type="InterPro" id="IPR036688">
    <property type="entry name" value="MoeA_C_domain_IV_sf"/>
</dbReference>
<dbReference type="Proteomes" id="UP000324233">
    <property type="component" value="Chromosome"/>
</dbReference>